<dbReference type="InterPro" id="IPR002109">
    <property type="entry name" value="Glutaredoxin"/>
</dbReference>
<keyword evidence="4" id="KW-1185">Reference proteome</keyword>
<protein>
    <recommendedName>
        <fullName evidence="2">Glutaredoxin domain-containing protein</fullName>
    </recommendedName>
</protein>
<evidence type="ECO:0000313" key="4">
    <source>
        <dbReference type="Proteomes" id="UP000249390"/>
    </source>
</evidence>
<name>A0A328DML2_9ASTE</name>
<dbReference type="AlphaFoldDB" id="A0A328DML2"/>
<organism evidence="3 4">
    <name type="scientific">Cuscuta australis</name>
    <dbReference type="NCBI Taxonomy" id="267555"/>
    <lineage>
        <taxon>Eukaryota</taxon>
        <taxon>Viridiplantae</taxon>
        <taxon>Streptophyta</taxon>
        <taxon>Embryophyta</taxon>
        <taxon>Tracheophyta</taxon>
        <taxon>Spermatophyta</taxon>
        <taxon>Magnoliopsida</taxon>
        <taxon>eudicotyledons</taxon>
        <taxon>Gunneridae</taxon>
        <taxon>Pentapetalae</taxon>
        <taxon>asterids</taxon>
        <taxon>lamiids</taxon>
        <taxon>Solanales</taxon>
        <taxon>Convolvulaceae</taxon>
        <taxon>Cuscuteae</taxon>
        <taxon>Cuscuta</taxon>
        <taxon>Cuscuta subgen. Grammica</taxon>
        <taxon>Cuscuta sect. Cleistogrammica</taxon>
    </lineage>
</organism>
<evidence type="ECO:0000256" key="1">
    <source>
        <dbReference type="SAM" id="MobiDB-lite"/>
    </source>
</evidence>
<feature type="domain" description="Glutaredoxin" evidence="2">
    <location>
        <begin position="191"/>
        <end position="256"/>
    </location>
</feature>
<proteinExistence type="predicted"/>
<feature type="compositionally biased region" description="Polar residues" evidence="1">
    <location>
        <begin position="114"/>
        <end position="124"/>
    </location>
</feature>
<dbReference type="PANTHER" id="PTHR45669">
    <property type="entry name" value="GLUTAREDOXIN DOMAIN-CONTAINING CYSTEINE-RICH PROTEIN CG12206-RELATED"/>
    <property type="match status" value="1"/>
</dbReference>
<dbReference type="EMBL" id="NQVE01000122">
    <property type="protein sequence ID" value="RAL46844.1"/>
    <property type="molecule type" value="Genomic_DNA"/>
</dbReference>
<feature type="region of interest" description="Disordered" evidence="1">
    <location>
        <begin position="163"/>
        <end position="184"/>
    </location>
</feature>
<dbReference type="PANTHER" id="PTHR45669:SF30">
    <property type="entry name" value="OS04G0641300 PROTEIN"/>
    <property type="match status" value="1"/>
</dbReference>
<dbReference type="Gene3D" id="3.40.30.10">
    <property type="entry name" value="Glutaredoxin"/>
    <property type="match status" value="1"/>
</dbReference>
<dbReference type="Pfam" id="PF00462">
    <property type="entry name" value="Glutaredoxin"/>
    <property type="match status" value="1"/>
</dbReference>
<gene>
    <name evidence="3" type="ORF">DM860_005123</name>
</gene>
<reference evidence="3 4" key="1">
    <citation type="submission" date="2018-06" db="EMBL/GenBank/DDBJ databases">
        <title>The Genome of Cuscuta australis (Dodder) Provides Insight into the Evolution of Plant Parasitism.</title>
        <authorList>
            <person name="Liu H."/>
        </authorList>
    </citation>
    <scope>NUCLEOTIDE SEQUENCE [LARGE SCALE GENOMIC DNA]</scope>
    <source>
        <strain evidence="4">cv. Yunnan</strain>
        <tissue evidence="3">Vines</tissue>
    </source>
</reference>
<accession>A0A328DML2</accession>
<dbReference type="InterPro" id="IPR036249">
    <property type="entry name" value="Thioredoxin-like_sf"/>
</dbReference>
<evidence type="ECO:0000259" key="2">
    <source>
        <dbReference type="Pfam" id="PF00462"/>
    </source>
</evidence>
<dbReference type="Pfam" id="PF23733">
    <property type="entry name" value="GRXCR1-2_C"/>
    <property type="match status" value="1"/>
</dbReference>
<dbReference type="CDD" id="cd03031">
    <property type="entry name" value="GRX_GRX_like"/>
    <property type="match status" value="1"/>
</dbReference>
<dbReference type="FunFam" id="3.40.30.10:FF:000273">
    <property type="entry name" value="Glutaredoxin family protein"/>
    <property type="match status" value="1"/>
</dbReference>
<comment type="caution">
    <text evidence="3">The sequence shown here is derived from an EMBL/GenBank/DDBJ whole genome shotgun (WGS) entry which is preliminary data.</text>
</comment>
<evidence type="ECO:0000313" key="3">
    <source>
        <dbReference type="EMBL" id="RAL46844.1"/>
    </source>
</evidence>
<sequence length="348" mass="38411">MGCANSKKAVCVNCHAPYSPVRRSVEWDRPPRREAESYYHHRHVVSLTSSTFGSLLLDPLDPNQNLVYEDEEGGEEFSNGKMIPAMSPGAGEPETINAWELMKDLEDCNHADHSFSSPVSPNQWSDSNSTSGSNDTSVELASEFDPQVLESFRKALSDLPPACTPLHLSPPATDNQETGEATPGRRRNRVIFYFTSLRGVRKTYEDCCHVRSILQELGVRVDDRDVSLHSGFKEELKELLGESYRLPGVFVGEKYIGGAEEIRRMHEEGKLEKLLERCERVEEGGGGEDGGTAGGCEACGDIRFVPCDTCSGSCKIYYQAGSDSDGFGFQRCTDCNENGLIRCPICCD</sequence>
<dbReference type="PROSITE" id="PS51354">
    <property type="entry name" value="GLUTAREDOXIN_2"/>
    <property type="match status" value="1"/>
</dbReference>
<feature type="region of interest" description="Disordered" evidence="1">
    <location>
        <begin position="110"/>
        <end position="139"/>
    </location>
</feature>
<feature type="compositionally biased region" description="Low complexity" evidence="1">
    <location>
        <begin position="125"/>
        <end position="137"/>
    </location>
</feature>
<dbReference type="Proteomes" id="UP000249390">
    <property type="component" value="Unassembled WGS sequence"/>
</dbReference>
<dbReference type="SUPFAM" id="SSF52833">
    <property type="entry name" value="Thioredoxin-like"/>
    <property type="match status" value="1"/>
</dbReference>